<dbReference type="RefSeq" id="WP_160646634.1">
    <property type="nucleotide sequence ID" value="NZ_SIJB01000028.1"/>
</dbReference>
<dbReference type="Proteomes" id="UP000448943">
    <property type="component" value="Unassembled WGS sequence"/>
</dbReference>
<dbReference type="EMBL" id="SIJB01000028">
    <property type="protein sequence ID" value="NBI29824.1"/>
    <property type="molecule type" value="Genomic_DNA"/>
</dbReference>
<evidence type="ECO:0000313" key="3">
    <source>
        <dbReference type="Proteomes" id="UP000448943"/>
    </source>
</evidence>
<keyword evidence="3" id="KW-1185">Reference proteome</keyword>
<evidence type="ECO:0000313" key="2">
    <source>
        <dbReference type="EMBL" id="NBI29824.1"/>
    </source>
</evidence>
<name>A0A6N9Q5B8_9BACL</name>
<sequence length="309" mass="36377">MSRFLHTKEVNWKLPSKLGISHKHLNCLQLCVNEWLQQKGRKSLIEVFIIALNCELDGIKIKNEPSGFNRGIKLHKRHYSYDPALIKELMDKVGHCLIEFDSSYAQFSSYYNDISIPHWSMIFDYDDLSYDLLDDSGIATYFTYNKGTVPKKLIHDLMNPTSLKSISYVEMTKPTVSWEEEFHEIVLQSISNMESYGMNNLHWFFDHFGRNYSDYPSQKELDYVVYFFRKPREVLFLAWKNGLLPEQYQTESLGYILVQLTQAWGIVAGYVLKWGVSKVNNYNDKMKQYLQTCIQLEEKLLSYMKEAIK</sequence>
<organism evidence="2 3">
    <name type="scientific">Chengkuizengella marina</name>
    <dbReference type="NCBI Taxonomy" id="2507566"/>
    <lineage>
        <taxon>Bacteria</taxon>
        <taxon>Bacillati</taxon>
        <taxon>Bacillota</taxon>
        <taxon>Bacilli</taxon>
        <taxon>Bacillales</taxon>
        <taxon>Paenibacillaceae</taxon>
        <taxon>Chengkuizengella</taxon>
    </lineage>
</organism>
<proteinExistence type="predicted"/>
<feature type="coiled-coil region" evidence="1">
    <location>
        <begin position="279"/>
        <end position="306"/>
    </location>
</feature>
<dbReference type="AlphaFoldDB" id="A0A6N9Q5B8"/>
<accession>A0A6N9Q5B8</accession>
<reference evidence="2 3" key="1">
    <citation type="submission" date="2019-01" db="EMBL/GenBank/DDBJ databases">
        <title>Chengkuizengella sp. nov., isolated from deep-sea sediment of East Pacific Ocean.</title>
        <authorList>
            <person name="Yang J."/>
            <person name="Lai Q."/>
            <person name="Shao Z."/>
        </authorList>
    </citation>
    <scope>NUCLEOTIDE SEQUENCE [LARGE SCALE GENOMIC DNA]</scope>
    <source>
        <strain evidence="2 3">YPA3-1-1</strain>
    </source>
</reference>
<keyword evidence="1" id="KW-0175">Coiled coil</keyword>
<evidence type="ECO:0008006" key="4">
    <source>
        <dbReference type="Google" id="ProtNLM"/>
    </source>
</evidence>
<dbReference type="OrthoDB" id="2524290at2"/>
<evidence type="ECO:0000256" key="1">
    <source>
        <dbReference type="SAM" id="Coils"/>
    </source>
</evidence>
<gene>
    <name evidence="2" type="ORF">ERL59_12735</name>
</gene>
<comment type="caution">
    <text evidence="2">The sequence shown here is derived from an EMBL/GenBank/DDBJ whole genome shotgun (WGS) entry which is preliminary data.</text>
</comment>
<protein>
    <recommendedName>
        <fullName evidence="4">Butirosin biosynthesis protein H N-terminal domain-containing protein</fullName>
    </recommendedName>
</protein>